<protein>
    <submittedName>
        <fullName evidence="1">Uncharacterized protein</fullName>
    </submittedName>
</protein>
<dbReference type="EMBL" id="LAZR01009851">
    <property type="protein sequence ID" value="KKM70257.1"/>
    <property type="molecule type" value="Genomic_DNA"/>
</dbReference>
<sequence>MIIYVGFIMEQGRLLPEFVTDDKKRAETKAGQSVDDALPNNSVQVFEIDLDLIENKPIIIVNWTPEGEHVRVIT</sequence>
<evidence type="ECO:0000313" key="1">
    <source>
        <dbReference type="EMBL" id="KKM65665.1"/>
    </source>
</evidence>
<organism evidence="1">
    <name type="scientific">marine sediment metagenome</name>
    <dbReference type="NCBI Taxonomy" id="412755"/>
    <lineage>
        <taxon>unclassified sequences</taxon>
        <taxon>metagenomes</taxon>
        <taxon>ecological metagenomes</taxon>
    </lineage>
</organism>
<dbReference type="AlphaFoldDB" id="A0A0F9LMR5"/>
<comment type="caution">
    <text evidence="1">The sequence shown here is derived from an EMBL/GenBank/DDBJ whole genome shotgun (WGS) entry which is preliminary data.</text>
</comment>
<gene>
    <name evidence="2" type="ORF">LCGC14_1442510</name>
    <name evidence="1" type="ORF">LCGC14_1489020</name>
</gene>
<proteinExistence type="predicted"/>
<evidence type="ECO:0000313" key="2">
    <source>
        <dbReference type="EMBL" id="KKM70257.1"/>
    </source>
</evidence>
<dbReference type="EMBL" id="LAZR01010686">
    <property type="protein sequence ID" value="KKM65665.1"/>
    <property type="molecule type" value="Genomic_DNA"/>
</dbReference>
<reference evidence="1" key="1">
    <citation type="journal article" date="2015" name="Nature">
        <title>Complex archaea that bridge the gap between prokaryotes and eukaryotes.</title>
        <authorList>
            <person name="Spang A."/>
            <person name="Saw J.H."/>
            <person name="Jorgensen S.L."/>
            <person name="Zaremba-Niedzwiedzka K."/>
            <person name="Martijn J."/>
            <person name="Lind A.E."/>
            <person name="van Eijk R."/>
            <person name="Schleper C."/>
            <person name="Guy L."/>
            <person name="Ettema T.J."/>
        </authorList>
    </citation>
    <scope>NUCLEOTIDE SEQUENCE</scope>
</reference>
<accession>A0A0F9LMR5</accession>
<name>A0A0F9LMR5_9ZZZZ</name>